<dbReference type="Proteomes" id="UP000286235">
    <property type="component" value="Unassembled WGS sequence"/>
</dbReference>
<dbReference type="PANTHER" id="PTHR32114">
    <property type="entry name" value="ABC TRANSPORTER ABCH.3"/>
    <property type="match status" value="1"/>
</dbReference>
<name>A0A420VE28_9BACI</name>
<evidence type="ECO:0000256" key="2">
    <source>
        <dbReference type="ARBA" id="ARBA00011322"/>
    </source>
</evidence>
<keyword evidence="4" id="KW-0175">Coiled coil</keyword>
<evidence type="ECO:0000313" key="6">
    <source>
        <dbReference type="EMBL" id="RKO61826.1"/>
    </source>
</evidence>
<dbReference type="SUPFAM" id="SSF52540">
    <property type="entry name" value="P-loop containing nucleoside triphosphate hydrolases"/>
    <property type="match status" value="1"/>
</dbReference>
<organism evidence="6 7">
    <name type="scientific">Caldibacillus debilis GB1</name>
    <dbReference type="NCBI Taxonomy" id="1339248"/>
    <lineage>
        <taxon>Bacteria</taxon>
        <taxon>Bacillati</taxon>
        <taxon>Bacillota</taxon>
        <taxon>Bacilli</taxon>
        <taxon>Bacillales</taxon>
        <taxon>Bacillaceae</taxon>
        <taxon>Caldibacillus</taxon>
    </lineage>
</organism>
<comment type="similarity">
    <text evidence="1">Belongs to the SMC family. SbcC subfamily.</text>
</comment>
<dbReference type="Gene3D" id="3.40.50.300">
    <property type="entry name" value="P-loop containing nucleotide triphosphate hydrolases"/>
    <property type="match status" value="1"/>
</dbReference>
<protein>
    <recommendedName>
        <fullName evidence="3">Nuclease SbcCD subunit C</fullName>
    </recommendedName>
</protein>
<evidence type="ECO:0000313" key="7">
    <source>
        <dbReference type="Proteomes" id="UP000286235"/>
    </source>
</evidence>
<comment type="caution">
    <text evidence="6">The sequence shown here is derived from an EMBL/GenBank/DDBJ whole genome shotgun (WGS) entry which is preliminary data.</text>
</comment>
<dbReference type="PANTHER" id="PTHR32114:SF2">
    <property type="entry name" value="ABC TRANSPORTER ABCH.3"/>
    <property type="match status" value="1"/>
</dbReference>
<keyword evidence="7" id="KW-1185">Reference proteome</keyword>
<evidence type="ECO:0000259" key="5">
    <source>
        <dbReference type="Pfam" id="PF00149"/>
    </source>
</evidence>
<proteinExistence type="inferred from homology"/>
<comment type="subunit">
    <text evidence="2">Heterodimer of SbcC and SbcD.</text>
</comment>
<feature type="coiled-coil region" evidence="4">
    <location>
        <begin position="528"/>
        <end position="649"/>
    </location>
</feature>
<dbReference type="GO" id="GO:0016787">
    <property type="term" value="F:hydrolase activity"/>
    <property type="evidence" value="ECO:0007669"/>
    <property type="project" value="InterPro"/>
</dbReference>
<dbReference type="InterPro" id="IPR027417">
    <property type="entry name" value="P-loop_NTPase"/>
</dbReference>
<gene>
    <name evidence="6" type="ORF">Cdeb_01321</name>
</gene>
<accession>A0A420VE28</accession>
<reference evidence="6 7" key="1">
    <citation type="submission" date="2013-12" db="EMBL/GenBank/DDBJ databases">
        <title>Genome and proteome characterization of Caldibacillus debilis GB1 derived from a cellulolytic aero-tolerant co-culture.</title>
        <authorList>
            <person name="Wushke S.T."/>
            <person name="Zhang X."/>
            <person name="Fristensky B."/>
            <person name="Wilkins J.A."/>
            <person name="Levin D.B."/>
            <person name="Sparling R."/>
        </authorList>
    </citation>
    <scope>NUCLEOTIDE SEQUENCE [LARGE SCALE GENOMIC DNA]</scope>
    <source>
        <strain evidence="6 7">GB1</strain>
    </source>
</reference>
<evidence type="ECO:0000256" key="1">
    <source>
        <dbReference type="ARBA" id="ARBA00006930"/>
    </source>
</evidence>
<evidence type="ECO:0000256" key="3">
    <source>
        <dbReference type="ARBA" id="ARBA00013368"/>
    </source>
</evidence>
<dbReference type="InterPro" id="IPR004843">
    <property type="entry name" value="Calcineurin-like_PHP"/>
</dbReference>
<feature type="coiled-coil region" evidence="4">
    <location>
        <begin position="690"/>
        <end position="778"/>
    </location>
</feature>
<dbReference type="EMBL" id="AZRV01000035">
    <property type="protein sequence ID" value="RKO61826.1"/>
    <property type="molecule type" value="Genomic_DNA"/>
</dbReference>
<dbReference type="SUPFAM" id="SSF75712">
    <property type="entry name" value="Rad50 coiled-coil Zn hook"/>
    <property type="match status" value="1"/>
</dbReference>
<dbReference type="RefSeq" id="WP_120669279.1">
    <property type="nucleotide sequence ID" value="NZ_AZRV01000035.1"/>
</dbReference>
<sequence length="819" mass="94239">MKFLYFGDLHERPNPPVSRKDDFRATMNAKIEEIRTLGHKYNVKAFLQPGDFLDGAKHDAAFLSEVVNRWGFAEIQEGLLALARGEINPEEVAQKAKKQIPIIGAVGNHELYGNAMKSYPKTSLHFLEKIGFMHIPTKDKPILFTDEEGFTVAITAGSYDIGMDTLETIDRYIVEEKLGDFHIHIVHGYLTNKSLGNLIPHTTVDDIASKTRADLTIAGHDHIGFPLTEVDGKLFVNPGAVVRLSNDMKEIQRKPQVLLIDITKEHGIRVETIPLKSAPEGKDVLDRSHQAYQKSMNDKMEKIKSLVQKSQLGTGLSITDIIKAISDSKQIDEELKERAVELVSQKMKSIQNYNTNATDYIIDKIVLENFQSHAYSEYELKNGLNVFMGKSSSGKSAIQRALSWVYENEGKNPRRFIKNGEDYARVSLFLSNGFVISRVVEKKKNGKNGYEVYNPNDGTTTYYNTKSLPLIQDYLGFNELQIDEKRSIPLNFQKQGASWFFIGDGFTDTDRAKVIGAVYQTHFVDAAIKDLEAESKKQLIRMKERKQDIEKTEEAMRRYDYLSDWERRIKEAEARLEKLRTLEEKVERVKTLAEGLKDIERQISENERIIQSLNILTELEKRWEEAKRKEEKRKAIEERKAELEVLDLRIRKEESVLRSLNQVEQAAKRMSVLDKKVDTYRQMHERWEKAAKLEQDLETISSALERAQKTAAALKRINEAEEKWEQARMLRDRREKAKELFRELSEIIRKGKVERARIQSLEAENRKDVAEYQRLLGEIGTCPLCQSHVTQETIERIAQSYLLITDTKGRIKHEPQPQP</sequence>
<evidence type="ECO:0000256" key="4">
    <source>
        <dbReference type="SAM" id="Coils"/>
    </source>
</evidence>
<dbReference type="Pfam" id="PF00149">
    <property type="entry name" value="Metallophos"/>
    <property type="match status" value="1"/>
</dbReference>
<dbReference type="Gene3D" id="3.60.21.10">
    <property type="match status" value="1"/>
</dbReference>
<dbReference type="AlphaFoldDB" id="A0A420VE28"/>
<dbReference type="SUPFAM" id="SSF56300">
    <property type="entry name" value="Metallo-dependent phosphatases"/>
    <property type="match status" value="1"/>
</dbReference>
<dbReference type="InterPro" id="IPR029052">
    <property type="entry name" value="Metallo-depent_PP-like"/>
</dbReference>
<feature type="domain" description="Calcineurin-like phosphoesterase" evidence="5">
    <location>
        <begin position="1"/>
        <end position="223"/>
    </location>
</feature>